<evidence type="ECO:0000259" key="4">
    <source>
        <dbReference type="Pfam" id="PF23012"/>
    </source>
</evidence>
<dbReference type="SUPFAM" id="SSF50156">
    <property type="entry name" value="PDZ domain-like"/>
    <property type="match status" value="1"/>
</dbReference>
<dbReference type="Gene3D" id="2.30.29.30">
    <property type="entry name" value="Pleckstrin-homology domain (PH domain)/Phosphotyrosine-binding domain (PTB)"/>
    <property type="match status" value="1"/>
</dbReference>
<keyword evidence="6" id="KW-1185">Reference proteome</keyword>
<dbReference type="GO" id="GO:0016010">
    <property type="term" value="C:dystrophin-associated glycoprotein complex"/>
    <property type="evidence" value="ECO:0007669"/>
    <property type="project" value="TreeGrafter"/>
</dbReference>
<dbReference type="PANTHER" id="PTHR10554">
    <property type="entry name" value="SYNTROPHIN"/>
    <property type="match status" value="1"/>
</dbReference>
<organism evidence="5 6">
    <name type="scientific">Oreochromis niloticus</name>
    <name type="common">Nile tilapia</name>
    <name type="synonym">Tilapia nilotica</name>
    <dbReference type="NCBI Taxonomy" id="8128"/>
    <lineage>
        <taxon>Eukaryota</taxon>
        <taxon>Metazoa</taxon>
        <taxon>Chordata</taxon>
        <taxon>Craniata</taxon>
        <taxon>Vertebrata</taxon>
        <taxon>Euteleostomi</taxon>
        <taxon>Actinopterygii</taxon>
        <taxon>Neopterygii</taxon>
        <taxon>Teleostei</taxon>
        <taxon>Neoteleostei</taxon>
        <taxon>Acanthomorphata</taxon>
        <taxon>Ovalentaria</taxon>
        <taxon>Cichlomorphae</taxon>
        <taxon>Cichliformes</taxon>
        <taxon>Cichlidae</taxon>
        <taxon>African cichlids</taxon>
        <taxon>Pseudocrenilabrinae</taxon>
        <taxon>Oreochromini</taxon>
        <taxon>Oreochromis</taxon>
    </lineage>
</organism>
<feature type="domain" description="Syntrophin C-terminal PH" evidence="4">
    <location>
        <begin position="371"/>
        <end position="465"/>
    </location>
</feature>
<reference evidence="6" key="1">
    <citation type="submission" date="2012-01" db="EMBL/GenBank/DDBJ databases">
        <title>The Genome Sequence of Oreochromis niloticus (Nile Tilapia).</title>
        <authorList>
            <consortium name="Broad Institute Genome Assembly Team"/>
            <consortium name="Broad Institute Sequencing Platform"/>
            <person name="Di Palma F."/>
            <person name="Johnson J."/>
            <person name="Lander E.S."/>
            <person name="Lindblad-Toh K."/>
        </authorList>
    </citation>
    <scope>NUCLEOTIDE SEQUENCE [LARGE SCALE GENOMIC DNA]</scope>
</reference>
<proteinExistence type="predicted"/>
<gene>
    <name evidence="5" type="primary">SNTG2</name>
    <name evidence="5" type="synonym">sntg2</name>
</gene>
<protein>
    <submittedName>
        <fullName evidence="5">Syntrophin, gamma 2</fullName>
    </submittedName>
</protein>
<reference evidence="5" key="3">
    <citation type="submission" date="2025-09" db="UniProtKB">
        <authorList>
            <consortium name="Ensembl"/>
        </authorList>
    </citation>
    <scope>IDENTIFICATION</scope>
</reference>
<dbReference type="AlphaFoldDB" id="A0A669E9X2"/>
<dbReference type="InterPro" id="IPR055108">
    <property type="entry name" value="Syntrophin_4th"/>
</dbReference>
<sequence length="482" mass="53846">MILNRKRKPLNLSCTAFSFQMFEGSSSTKKQKKQVLTIQKLDVVCTSGSESQVNHRTVVLRRQATGGLGLSIKGGAEHNVPVVISKIFKDQVGKKAFHLTVHLLRTAGDEVTITVRYLREVPSFLKLPLGSPGPDHSRVSSPLFDSGVHLNGNGNNTAPSPPSPSANEPKYEKRWLDAVSLPLLMARVSRYKAGKDKLRFNCFEVFALDGASTNILQFCTAAESTDWLQAISTNINDLTQENVSPFLNIRGLEVLLTSAKKLVCIRFLFISSSLMFISQISAADWGQAETTYNLYEVLFKVHKLWMAEDCWLQARLYLGLEHSPEQDTESLCFSILVGHGQSHTFRVELATDLAIWEKSFQRAVFLEVQRIQSKSYMCSSQGNVLCFTIDFASGFTCSESTSKTILWRYKFSQLKGSSDDGKTRVKLLFKNPESKQIEMKELEFANLTAVLHCIHSFIAAKVASMDPLFMCSQSFLGNYTNS</sequence>
<evidence type="ECO:0000313" key="5">
    <source>
        <dbReference type="Ensembl" id="ENSONIP00000069593.1"/>
    </source>
</evidence>
<accession>A0A669E9X2</accession>
<name>A0A669E9X2_ORENI</name>
<comment type="subcellular location">
    <subcellularLocation>
        <location evidence="1">Cytoplasm</location>
    </subcellularLocation>
</comment>
<evidence type="ECO:0000256" key="1">
    <source>
        <dbReference type="ARBA" id="ARBA00004496"/>
    </source>
</evidence>
<dbReference type="SUPFAM" id="SSF50729">
    <property type="entry name" value="PH domain-like"/>
    <property type="match status" value="1"/>
</dbReference>
<evidence type="ECO:0000313" key="6">
    <source>
        <dbReference type="Proteomes" id="UP000005207"/>
    </source>
</evidence>
<dbReference type="Gene3D" id="2.30.42.10">
    <property type="match status" value="1"/>
</dbReference>
<dbReference type="InterPro" id="IPR011993">
    <property type="entry name" value="PH-like_dom_sf"/>
</dbReference>
<dbReference type="GeneTree" id="ENSGT00950000182863"/>
<dbReference type="InterPro" id="IPR036034">
    <property type="entry name" value="PDZ_sf"/>
</dbReference>
<evidence type="ECO:0000256" key="3">
    <source>
        <dbReference type="SAM" id="MobiDB-lite"/>
    </source>
</evidence>
<dbReference type="Ensembl" id="ENSONIT00000075544.1">
    <property type="protein sequence ID" value="ENSONIP00000069593.1"/>
    <property type="gene ID" value="ENSONIG00000019482.2"/>
</dbReference>
<keyword evidence="2" id="KW-0963">Cytoplasm</keyword>
<dbReference type="InterPro" id="IPR015482">
    <property type="entry name" value="Syntrophin"/>
</dbReference>
<dbReference type="Pfam" id="PF23012">
    <property type="entry name" value="Syntrophin_4th"/>
    <property type="match status" value="1"/>
</dbReference>
<dbReference type="GO" id="GO:0005198">
    <property type="term" value="F:structural molecule activity"/>
    <property type="evidence" value="ECO:0007669"/>
    <property type="project" value="InterPro"/>
</dbReference>
<dbReference type="PANTHER" id="PTHR10554:SF3">
    <property type="entry name" value="GAMMA-2-SYNTROPHIN"/>
    <property type="match status" value="1"/>
</dbReference>
<dbReference type="GO" id="GO:0005737">
    <property type="term" value="C:cytoplasm"/>
    <property type="evidence" value="ECO:0007669"/>
    <property type="project" value="UniProtKB-SubCell"/>
</dbReference>
<feature type="region of interest" description="Disordered" evidence="3">
    <location>
        <begin position="130"/>
        <end position="169"/>
    </location>
</feature>
<dbReference type="Proteomes" id="UP000005207">
    <property type="component" value="Linkage group LG19"/>
</dbReference>
<evidence type="ECO:0000256" key="2">
    <source>
        <dbReference type="ARBA" id="ARBA00022490"/>
    </source>
</evidence>
<reference evidence="5" key="2">
    <citation type="submission" date="2025-08" db="UniProtKB">
        <authorList>
            <consortium name="Ensembl"/>
        </authorList>
    </citation>
    <scope>IDENTIFICATION</scope>
</reference>